<feature type="domain" description="Glycosyltransferase 2-like" evidence="1">
    <location>
        <begin position="4"/>
        <end position="157"/>
    </location>
</feature>
<dbReference type="InterPro" id="IPR001173">
    <property type="entry name" value="Glyco_trans_2-like"/>
</dbReference>
<dbReference type="AlphaFoldDB" id="A0AAP3DLC4"/>
<dbReference type="SUPFAM" id="SSF53448">
    <property type="entry name" value="Nucleotide-diphospho-sugar transferases"/>
    <property type="match status" value="1"/>
</dbReference>
<accession>A0AAP3DLC4</accession>
<dbReference type="InterPro" id="IPR029044">
    <property type="entry name" value="Nucleotide-diphossugar_trans"/>
</dbReference>
<protein>
    <submittedName>
        <fullName evidence="2">Glycosyltransferase family 2 protein</fullName>
    </submittedName>
</protein>
<gene>
    <name evidence="2" type="ORF">O0554_25270</name>
</gene>
<evidence type="ECO:0000313" key="3">
    <source>
        <dbReference type="Proteomes" id="UP001077662"/>
    </source>
</evidence>
<dbReference type="RefSeq" id="WP_258434915.1">
    <property type="nucleotide sequence ID" value="NZ_JANSGW010000058.1"/>
</dbReference>
<reference evidence="2" key="1">
    <citation type="submission" date="2022-09" db="EMBL/GenBank/DDBJ databases">
        <title>Genome analysis and characterization of larvicidal activity of Brevibacillus strains.</title>
        <authorList>
            <person name="Patrusheva E.V."/>
            <person name="Izotova A.O."/>
            <person name="Toshchakov S.V."/>
            <person name="Sineoky S.P."/>
        </authorList>
    </citation>
    <scope>NUCLEOTIDE SEQUENCE</scope>
    <source>
        <strain evidence="2">VKPM_B-13247</strain>
    </source>
</reference>
<proteinExistence type="predicted"/>
<dbReference type="InterPro" id="IPR050256">
    <property type="entry name" value="Glycosyltransferase_2"/>
</dbReference>
<dbReference type="EMBL" id="JAPTNE010000058">
    <property type="protein sequence ID" value="MCZ0810157.1"/>
    <property type="molecule type" value="Genomic_DNA"/>
</dbReference>
<sequence>MRVSAIIPAFNEQDWIEETVSTLRELSFIQELIVVDDGSIDCTATIARPWVDQLITLPKNVGKGVALQTGWKEATGDIILFLDADLQKSAREVDKLLTPVVREECDMTIAILPKAPRKAGFGLTRKLAYQGIAQMTQQKLQAPLSGQRAFRRDLFSCVRFMDCGFGIEVAMTIDILRAGYRIKEVPVKFTHRYTSNNLQGFLHRGKEFWHVYQTLQRKRQEVKKDE</sequence>
<dbReference type="Gene3D" id="3.90.550.10">
    <property type="entry name" value="Spore Coat Polysaccharide Biosynthesis Protein SpsA, Chain A"/>
    <property type="match status" value="1"/>
</dbReference>
<organism evidence="2 3">
    <name type="scientific">Brevibacillus laterosporus</name>
    <name type="common">Bacillus laterosporus</name>
    <dbReference type="NCBI Taxonomy" id="1465"/>
    <lineage>
        <taxon>Bacteria</taxon>
        <taxon>Bacillati</taxon>
        <taxon>Bacillota</taxon>
        <taxon>Bacilli</taxon>
        <taxon>Bacillales</taxon>
        <taxon>Paenibacillaceae</taxon>
        <taxon>Brevibacillus</taxon>
    </lineage>
</organism>
<dbReference type="Proteomes" id="UP001077662">
    <property type="component" value="Unassembled WGS sequence"/>
</dbReference>
<dbReference type="PANTHER" id="PTHR48090">
    <property type="entry name" value="UNDECAPRENYL-PHOSPHATE 4-DEOXY-4-FORMAMIDO-L-ARABINOSE TRANSFERASE-RELATED"/>
    <property type="match status" value="1"/>
</dbReference>
<dbReference type="CDD" id="cd04179">
    <property type="entry name" value="DPM_DPG-synthase_like"/>
    <property type="match status" value="1"/>
</dbReference>
<name>A0AAP3DLC4_BRELA</name>
<dbReference type="PANTHER" id="PTHR48090:SF7">
    <property type="entry name" value="RFBJ PROTEIN"/>
    <property type="match status" value="1"/>
</dbReference>
<dbReference type="Pfam" id="PF00535">
    <property type="entry name" value="Glycos_transf_2"/>
    <property type="match status" value="1"/>
</dbReference>
<comment type="caution">
    <text evidence="2">The sequence shown here is derived from an EMBL/GenBank/DDBJ whole genome shotgun (WGS) entry which is preliminary data.</text>
</comment>
<evidence type="ECO:0000313" key="2">
    <source>
        <dbReference type="EMBL" id="MCZ0810157.1"/>
    </source>
</evidence>
<evidence type="ECO:0000259" key="1">
    <source>
        <dbReference type="Pfam" id="PF00535"/>
    </source>
</evidence>